<evidence type="ECO:0000256" key="1">
    <source>
        <dbReference type="SAM" id="MobiDB-lite"/>
    </source>
</evidence>
<dbReference type="AlphaFoldDB" id="A0A081AQX5"/>
<accession>A0A081AQX5</accession>
<proteinExistence type="predicted"/>
<dbReference type="EMBL" id="ANJA01000868">
    <property type="protein sequence ID" value="ETO81286.1"/>
    <property type="molecule type" value="Genomic_DNA"/>
</dbReference>
<dbReference type="Proteomes" id="UP000028582">
    <property type="component" value="Unassembled WGS sequence"/>
</dbReference>
<organism evidence="2 3">
    <name type="scientific">Phytophthora nicotianae P1976</name>
    <dbReference type="NCBI Taxonomy" id="1317066"/>
    <lineage>
        <taxon>Eukaryota</taxon>
        <taxon>Sar</taxon>
        <taxon>Stramenopiles</taxon>
        <taxon>Oomycota</taxon>
        <taxon>Peronosporomycetes</taxon>
        <taxon>Peronosporales</taxon>
        <taxon>Peronosporaceae</taxon>
        <taxon>Phytophthora</taxon>
    </lineage>
</organism>
<evidence type="ECO:0000313" key="2">
    <source>
        <dbReference type="EMBL" id="ETO81286.1"/>
    </source>
</evidence>
<gene>
    <name evidence="2" type="ORF">F444_04371</name>
</gene>
<reference evidence="2 3" key="1">
    <citation type="submission" date="2013-11" db="EMBL/GenBank/DDBJ databases">
        <title>The Genome Sequence of Phytophthora parasitica P1976.</title>
        <authorList>
            <consortium name="The Broad Institute Genomics Platform"/>
            <person name="Russ C."/>
            <person name="Tyler B."/>
            <person name="Panabieres F."/>
            <person name="Shan W."/>
            <person name="Tripathy S."/>
            <person name="Grunwald N."/>
            <person name="Machado M."/>
            <person name="Johnson C.S."/>
            <person name="Walker B."/>
            <person name="Young S."/>
            <person name="Zeng Q."/>
            <person name="Gargeya S."/>
            <person name="Fitzgerald M."/>
            <person name="Haas B."/>
            <person name="Abouelleil A."/>
            <person name="Allen A.W."/>
            <person name="Alvarado L."/>
            <person name="Arachchi H.M."/>
            <person name="Berlin A.M."/>
            <person name="Chapman S.B."/>
            <person name="Gainer-Dewar J."/>
            <person name="Goldberg J."/>
            <person name="Griggs A."/>
            <person name="Gujja S."/>
            <person name="Hansen M."/>
            <person name="Howarth C."/>
            <person name="Imamovic A."/>
            <person name="Ireland A."/>
            <person name="Larimer J."/>
            <person name="McCowan C."/>
            <person name="Murphy C."/>
            <person name="Pearson M."/>
            <person name="Poon T.W."/>
            <person name="Priest M."/>
            <person name="Roberts A."/>
            <person name="Saif S."/>
            <person name="Shea T."/>
            <person name="Sisk P."/>
            <person name="Sykes S."/>
            <person name="Wortman J."/>
            <person name="Nusbaum C."/>
            <person name="Birren B."/>
        </authorList>
    </citation>
    <scope>NUCLEOTIDE SEQUENCE [LARGE SCALE GENOMIC DNA]</scope>
    <source>
        <strain evidence="2 3">P1976</strain>
    </source>
</reference>
<evidence type="ECO:0000313" key="3">
    <source>
        <dbReference type="Proteomes" id="UP000028582"/>
    </source>
</evidence>
<feature type="region of interest" description="Disordered" evidence="1">
    <location>
        <begin position="1"/>
        <end position="35"/>
    </location>
</feature>
<name>A0A081AQX5_PHYNI</name>
<sequence length="35" mass="4094">MSREAIPDPLYPQQARDTPQKRKFRHQVSTQVVGQ</sequence>
<protein>
    <submittedName>
        <fullName evidence="2">Uncharacterized protein</fullName>
    </submittedName>
</protein>
<comment type="caution">
    <text evidence="2">The sequence shown here is derived from an EMBL/GenBank/DDBJ whole genome shotgun (WGS) entry which is preliminary data.</text>
</comment>